<feature type="transmembrane region" description="Helical" evidence="10">
    <location>
        <begin position="854"/>
        <end position="876"/>
    </location>
</feature>
<evidence type="ECO:0000256" key="7">
    <source>
        <dbReference type="ARBA" id="ARBA00022989"/>
    </source>
</evidence>
<evidence type="ECO:0000256" key="10">
    <source>
        <dbReference type="SAM" id="Phobius"/>
    </source>
</evidence>
<reference evidence="13 14" key="1">
    <citation type="submission" date="2018-08" db="EMBL/GenBank/DDBJ databases">
        <title>Genomic investigation of the strawberry pathogen Phytophthora fragariae indicates pathogenicity is determined by transcriptional variation in three key races.</title>
        <authorList>
            <person name="Adams T.M."/>
            <person name="Armitage A.D."/>
            <person name="Sobczyk M.K."/>
            <person name="Bates H.J."/>
            <person name="Dunwell J.M."/>
            <person name="Nellist C.F."/>
            <person name="Harrison R.J."/>
        </authorList>
    </citation>
    <scope>NUCLEOTIDE SEQUENCE [LARGE SCALE GENOMIC DNA]</scope>
    <source>
        <strain evidence="13 14">SCRP333</strain>
    </source>
</reference>
<dbReference type="InterPro" id="IPR044746">
    <property type="entry name" value="ABCC_6TM_D1"/>
</dbReference>
<evidence type="ECO:0000256" key="9">
    <source>
        <dbReference type="SAM" id="MobiDB-lite"/>
    </source>
</evidence>
<dbReference type="GO" id="GO:0005774">
    <property type="term" value="C:vacuolar membrane"/>
    <property type="evidence" value="ECO:0007669"/>
    <property type="project" value="UniProtKB-SubCell"/>
</dbReference>
<keyword evidence="14" id="KW-1185">Reference proteome</keyword>
<dbReference type="GO" id="GO:0005524">
    <property type="term" value="F:ATP binding"/>
    <property type="evidence" value="ECO:0007669"/>
    <property type="project" value="UniProtKB-KW"/>
</dbReference>
<dbReference type="GO" id="GO:0140359">
    <property type="term" value="F:ABC-type transporter activity"/>
    <property type="evidence" value="ECO:0007669"/>
    <property type="project" value="InterPro"/>
</dbReference>
<dbReference type="InterPro" id="IPR003439">
    <property type="entry name" value="ABC_transporter-like_ATP-bd"/>
</dbReference>
<keyword evidence="8 10" id="KW-0472">Membrane</keyword>
<keyword evidence="6" id="KW-0067">ATP-binding</keyword>
<dbReference type="EMBL" id="QXFT01005143">
    <property type="protein sequence ID" value="KAE9274035.1"/>
    <property type="molecule type" value="Genomic_DNA"/>
</dbReference>
<feature type="transmembrane region" description="Helical" evidence="10">
    <location>
        <begin position="828"/>
        <end position="848"/>
    </location>
</feature>
<organism evidence="13 14">
    <name type="scientific">Phytophthora rubi</name>
    <dbReference type="NCBI Taxonomy" id="129364"/>
    <lineage>
        <taxon>Eukaryota</taxon>
        <taxon>Sar</taxon>
        <taxon>Stramenopiles</taxon>
        <taxon>Oomycota</taxon>
        <taxon>Peronosporomycetes</taxon>
        <taxon>Peronosporales</taxon>
        <taxon>Peronosporaceae</taxon>
        <taxon>Phytophthora</taxon>
    </lineage>
</organism>
<keyword evidence="4" id="KW-0677">Repeat</keyword>
<dbReference type="Gene3D" id="3.40.50.300">
    <property type="entry name" value="P-loop containing nucleotide triphosphate hydrolases"/>
    <property type="match status" value="2"/>
</dbReference>
<feature type="region of interest" description="Disordered" evidence="9">
    <location>
        <begin position="283"/>
        <end position="309"/>
    </location>
</feature>
<dbReference type="SUPFAM" id="SSF90123">
    <property type="entry name" value="ABC transporter transmembrane region"/>
    <property type="match status" value="2"/>
</dbReference>
<dbReference type="Proteomes" id="UP000434957">
    <property type="component" value="Unassembled WGS sequence"/>
</dbReference>
<evidence type="ECO:0000256" key="1">
    <source>
        <dbReference type="ARBA" id="ARBA00004128"/>
    </source>
</evidence>
<evidence type="ECO:0000256" key="3">
    <source>
        <dbReference type="ARBA" id="ARBA00022692"/>
    </source>
</evidence>
<feature type="domain" description="ABC transporter" evidence="11">
    <location>
        <begin position="299"/>
        <end position="523"/>
    </location>
</feature>
<evidence type="ECO:0000313" key="14">
    <source>
        <dbReference type="Proteomes" id="UP000434957"/>
    </source>
</evidence>
<dbReference type="CDD" id="cd18580">
    <property type="entry name" value="ABC_6TM_ABCC_D2"/>
    <property type="match status" value="1"/>
</dbReference>
<dbReference type="GO" id="GO:0016887">
    <property type="term" value="F:ATP hydrolysis activity"/>
    <property type="evidence" value="ECO:0007669"/>
    <property type="project" value="InterPro"/>
</dbReference>
<dbReference type="InterPro" id="IPR011527">
    <property type="entry name" value="ABC1_TM_dom"/>
</dbReference>
<dbReference type="InterPro" id="IPR017871">
    <property type="entry name" value="ABC_transporter-like_CS"/>
</dbReference>
<dbReference type="PANTHER" id="PTHR24223:SF443">
    <property type="entry name" value="MULTIDRUG-RESISTANCE LIKE PROTEIN 1, ISOFORM I"/>
    <property type="match status" value="1"/>
</dbReference>
<dbReference type="Pfam" id="PF00005">
    <property type="entry name" value="ABC_tran"/>
    <property type="match status" value="1"/>
</dbReference>
<evidence type="ECO:0000259" key="11">
    <source>
        <dbReference type="PROSITE" id="PS50893"/>
    </source>
</evidence>
<comment type="caution">
    <text evidence="13">The sequence shown here is derived from an EMBL/GenBank/DDBJ whole genome shotgun (WGS) entry which is preliminary data.</text>
</comment>
<dbReference type="InterPro" id="IPR050173">
    <property type="entry name" value="ABC_transporter_C-like"/>
</dbReference>
<feature type="non-terminal residue" evidence="13">
    <location>
        <position position="979"/>
    </location>
</feature>
<feature type="domain" description="ABC transmembrane type-1" evidence="12">
    <location>
        <begin position="1"/>
        <end position="202"/>
    </location>
</feature>
<evidence type="ECO:0000256" key="5">
    <source>
        <dbReference type="ARBA" id="ARBA00022741"/>
    </source>
</evidence>
<dbReference type="PROSITE" id="PS00211">
    <property type="entry name" value="ABC_TRANSPORTER_1"/>
    <property type="match status" value="1"/>
</dbReference>
<evidence type="ECO:0000256" key="4">
    <source>
        <dbReference type="ARBA" id="ARBA00022737"/>
    </source>
</evidence>
<dbReference type="InterPro" id="IPR044726">
    <property type="entry name" value="ABCC_6TM_D2"/>
</dbReference>
<dbReference type="AlphaFoldDB" id="A0A6A4BJL5"/>
<comment type="subcellular location">
    <subcellularLocation>
        <location evidence="1">Vacuole membrane</location>
        <topology evidence="1">Multi-pass membrane protein</topology>
    </subcellularLocation>
</comment>
<evidence type="ECO:0000259" key="12">
    <source>
        <dbReference type="PROSITE" id="PS50929"/>
    </source>
</evidence>
<feature type="transmembrane region" description="Helical" evidence="10">
    <location>
        <begin position="742"/>
        <end position="762"/>
    </location>
</feature>
<dbReference type="InterPro" id="IPR036640">
    <property type="entry name" value="ABC1_TM_sf"/>
</dbReference>
<protein>
    <submittedName>
        <fullName evidence="13">ABC transporter C family member 3</fullName>
    </submittedName>
</protein>
<sequence length="979" mass="107933">KALKLSSAARQDYTTGEVLTLMSVDTERVFLLMIQGPWLFMGPLSFIISVVLIGILFDFYSALGAAIVLVVVMVISARQGRRIAGFQKKLLKVIDERVKVTSEALQGIRVMKFYAWEESLAQRVEKLRVKEVGLLRKFHMYQVINTVMLFLTPSFVSGVTLGIYVLIHHTISVVEAFTLVAMVNICRTALNQLPQAIAGISKAKISYARLDAFLTSDEVAAQPLLLTGQGTATPTNKSPLLADNSEAYSTSTGRGYISIRDASFEWPATSQAEVVVVTSDIEENEGRGQAPTTAVPADPEASPVKKTTTDSQGFKLKGVNLEIERGSLVMIVGKVGSGKSSLLNALLGEMSRTSGVLEIGGRVSYVSQDTWIRNATLRDNILFEEPYDDERYAQVLDASQLAMDLKSLPNGDSTEIGERGINLSGGQKARVAIARAMYRSGTDVLILDDPLSAVDPHVAHSIFDKCIVGLAAGQTRLLVVNSHYDLLTRADQVIVMRDGAIVGHGSYGNVLAQFPHLAMETSNTTQSVDREDEIDALLPESGQVIETLENSKNVETEKKDEVTKASAGHLIRAEDRVRGTVGSHVYKAYFDETGVNGWVVVLVVSILYCVGQGARTMVDWWPGHWARNMPRRGVDPTYSGTTFGMWYLGLIVLCSILTLIRGVTMIESCMRSSQHMHDELFRRVLRAPVTRYFDVTPIGQILNRFSNDLDQMDTTLPLGYQLFFQNVSMAIGSLVVSAFASYWIGVSYIPLMVIFVMTGQYFKKTSRELKRLEGITRTPVYNLFSETLSGLPTIRAFRMEEQFSARNRQVVDTNANMYLTYWSASRWLATRLDLMSVVIIFVVTLYLVSTRGEIGSMTSGLSLTYALMLTSVIQWVMRSVDRVDNATTSVERLLFFRQIEREEDGGKRITELIASKGSISGNQTHSWPSQGAVRFDGLCLRYRPELPLVLKGVDLDVAAGEKVGICGRTGAGKSSLMVA</sequence>
<dbReference type="PANTHER" id="PTHR24223">
    <property type="entry name" value="ATP-BINDING CASSETTE SUB-FAMILY C"/>
    <property type="match status" value="1"/>
</dbReference>
<dbReference type="SUPFAM" id="SSF52540">
    <property type="entry name" value="P-loop containing nucleoside triphosphate hydrolases"/>
    <property type="match status" value="2"/>
</dbReference>
<evidence type="ECO:0000256" key="2">
    <source>
        <dbReference type="ARBA" id="ARBA00022448"/>
    </source>
</evidence>
<dbReference type="InterPro" id="IPR003593">
    <property type="entry name" value="AAA+_ATPase"/>
</dbReference>
<dbReference type="CDD" id="cd03250">
    <property type="entry name" value="ABCC_MRP_domain1"/>
    <property type="match status" value="1"/>
</dbReference>
<proteinExistence type="predicted"/>
<evidence type="ECO:0000313" key="13">
    <source>
        <dbReference type="EMBL" id="KAE9274035.1"/>
    </source>
</evidence>
<dbReference type="FunFam" id="3.40.50.300:FF:002993">
    <property type="entry name" value="ABC transporter, multidrug resistance associated protein"/>
    <property type="match status" value="1"/>
</dbReference>
<keyword evidence="5" id="KW-0547">Nucleotide-binding</keyword>
<gene>
    <name evidence="13" type="ORF">PR003_g29728</name>
</gene>
<evidence type="ECO:0000256" key="8">
    <source>
        <dbReference type="ARBA" id="ARBA00023136"/>
    </source>
</evidence>
<dbReference type="SMART" id="SM00382">
    <property type="entry name" value="AAA"/>
    <property type="match status" value="1"/>
</dbReference>
<dbReference type="Pfam" id="PF00664">
    <property type="entry name" value="ABC_membrane"/>
    <property type="match status" value="2"/>
</dbReference>
<evidence type="ECO:0000256" key="6">
    <source>
        <dbReference type="ARBA" id="ARBA00022840"/>
    </source>
</evidence>
<feature type="transmembrane region" description="Helical" evidence="10">
    <location>
        <begin position="29"/>
        <end position="53"/>
    </location>
</feature>
<dbReference type="CDD" id="cd18579">
    <property type="entry name" value="ABC_6TM_ABCC_D1"/>
    <property type="match status" value="1"/>
</dbReference>
<accession>A0A6A4BJL5</accession>
<feature type="domain" description="ABC transmembrane type-1" evidence="12">
    <location>
        <begin position="602"/>
        <end position="885"/>
    </location>
</feature>
<dbReference type="Gene3D" id="1.20.1560.10">
    <property type="entry name" value="ABC transporter type 1, transmembrane domain"/>
    <property type="match status" value="2"/>
</dbReference>
<dbReference type="FunFam" id="1.20.1560.10:FF:000123">
    <property type="entry name" value="Mini-chromosome maintenance complex-binding protein"/>
    <property type="match status" value="1"/>
</dbReference>
<name>A0A6A4BJL5_9STRA</name>
<feature type="transmembrane region" description="Helical" evidence="10">
    <location>
        <begin position="59"/>
        <end position="77"/>
    </location>
</feature>
<keyword evidence="2" id="KW-0813">Transport</keyword>
<dbReference type="PROSITE" id="PS50929">
    <property type="entry name" value="ABC_TM1F"/>
    <property type="match status" value="2"/>
</dbReference>
<feature type="non-terminal residue" evidence="13">
    <location>
        <position position="1"/>
    </location>
</feature>
<dbReference type="PROSITE" id="PS50893">
    <property type="entry name" value="ABC_TRANSPORTER_2"/>
    <property type="match status" value="1"/>
</dbReference>
<dbReference type="InterPro" id="IPR027417">
    <property type="entry name" value="P-loop_NTPase"/>
</dbReference>
<feature type="transmembrane region" description="Helical" evidence="10">
    <location>
        <begin position="645"/>
        <end position="666"/>
    </location>
</feature>
<keyword evidence="7 10" id="KW-1133">Transmembrane helix</keyword>
<keyword evidence="3 10" id="KW-0812">Transmembrane</keyword>
<feature type="transmembrane region" description="Helical" evidence="10">
    <location>
        <begin position="143"/>
        <end position="167"/>
    </location>
</feature>